<evidence type="ECO:0000313" key="3">
    <source>
        <dbReference type="Proteomes" id="UP000076727"/>
    </source>
</evidence>
<dbReference type="EMBL" id="KV429144">
    <property type="protein sequence ID" value="KZT64036.1"/>
    <property type="molecule type" value="Genomic_DNA"/>
</dbReference>
<protein>
    <submittedName>
        <fullName evidence="2">Uncharacterized protein</fullName>
    </submittedName>
</protein>
<accession>A0A165L7C6</accession>
<organism evidence="2 3">
    <name type="scientific">Daedalea quercina L-15889</name>
    <dbReference type="NCBI Taxonomy" id="1314783"/>
    <lineage>
        <taxon>Eukaryota</taxon>
        <taxon>Fungi</taxon>
        <taxon>Dikarya</taxon>
        <taxon>Basidiomycota</taxon>
        <taxon>Agaricomycotina</taxon>
        <taxon>Agaricomycetes</taxon>
        <taxon>Polyporales</taxon>
        <taxon>Fomitopsis</taxon>
    </lineage>
</organism>
<gene>
    <name evidence="2" type="ORF">DAEQUDRAFT_770042</name>
</gene>
<reference evidence="2 3" key="1">
    <citation type="journal article" date="2016" name="Mol. Biol. Evol.">
        <title>Comparative Genomics of Early-Diverging Mushroom-Forming Fungi Provides Insights into the Origins of Lignocellulose Decay Capabilities.</title>
        <authorList>
            <person name="Nagy L.G."/>
            <person name="Riley R."/>
            <person name="Tritt A."/>
            <person name="Adam C."/>
            <person name="Daum C."/>
            <person name="Floudas D."/>
            <person name="Sun H."/>
            <person name="Yadav J.S."/>
            <person name="Pangilinan J."/>
            <person name="Larsson K.H."/>
            <person name="Matsuura K."/>
            <person name="Barry K."/>
            <person name="Labutti K."/>
            <person name="Kuo R."/>
            <person name="Ohm R.A."/>
            <person name="Bhattacharya S.S."/>
            <person name="Shirouzu T."/>
            <person name="Yoshinaga Y."/>
            <person name="Martin F.M."/>
            <person name="Grigoriev I.V."/>
            <person name="Hibbett D.S."/>
        </authorList>
    </citation>
    <scope>NUCLEOTIDE SEQUENCE [LARGE SCALE GENOMIC DNA]</scope>
    <source>
        <strain evidence="2 3">L-15889</strain>
    </source>
</reference>
<evidence type="ECO:0000313" key="2">
    <source>
        <dbReference type="EMBL" id="KZT64036.1"/>
    </source>
</evidence>
<name>A0A165L7C6_9APHY</name>
<feature type="compositionally biased region" description="Basic and acidic residues" evidence="1">
    <location>
        <begin position="87"/>
        <end position="102"/>
    </location>
</feature>
<dbReference type="AlphaFoldDB" id="A0A165L7C6"/>
<dbReference type="Proteomes" id="UP000076727">
    <property type="component" value="Unassembled WGS sequence"/>
</dbReference>
<evidence type="ECO:0000256" key="1">
    <source>
        <dbReference type="SAM" id="MobiDB-lite"/>
    </source>
</evidence>
<feature type="compositionally biased region" description="Basic and acidic residues" evidence="1">
    <location>
        <begin position="20"/>
        <end position="35"/>
    </location>
</feature>
<feature type="region of interest" description="Disordered" evidence="1">
    <location>
        <begin position="76"/>
        <end position="106"/>
    </location>
</feature>
<proteinExistence type="predicted"/>
<keyword evidence="3" id="KW-1185">Reference proteome</keyword>
<feature type="region of interest" description="Disordered" evidence="1">
    <location>
        <begin position="1"/>
        <end position="35"/>
    </location>
</feature>
<sequence length="154" mass="18326">MTHTQKYLKDGGRRVYTNDGYREARRKDREEAEGKELEKIRGATVHSITAKRTVWREEQKVYRKVLKQRKEEETQRWKEQCNTSAARGEKRPAKPPGMEKRAKTPVQFEEWMQSVRNFGDDELRELYDAADGEKDKEKKKQVLFDTMKVLRCDS</sequence>